<dbReference type="Proteomes" id="UP000075714">
    <property type="component" value="Unassembled WGS sequence"/>
</dbReference>
<evidence type="ECO:0000313" key="1">
    <source>
        <dbReference type="EMBL" id="KXZ41511.1"/>
    </source>
</evidence>
<dbReference type="STRING" id="33097.A0A150FV63"/>
<keyword evidence="2" id="KW-1185">Reference proteome</keyword>
<sequence>MVEQAARRGCYSRLEVAELVDFLRREADAVEAAAASSEPAIHPYDLLVAADVFVYIGDLGPVLAAAAAAAAPGAVLAFSTEALERAPGGKANRSPPAASEPSAAALAVGGSGGCPGLRLQVTGRYAHSLRYLEDTGRRCGWDLVSSDQSVIRQNGGEPIWGHLCVMRRVGGGRGQAG</sequence>
<dbReference type="Gene3D" id="3.40.50.150">
    <property type="entry name" value="Vaccinia Virus protein VP39"/>
    <property type="match status" value="1"/>
</dbReference>
<dbReference type="EMBL" id="LSYV01000418">
    <property type="protein sequence ID" value="KXZ41511.1"/>
    <property type="molecule type" value="Genomic_DNA"/>
</dbReference>
<accession>A0A150FV63</accession>
<reference evidence="2" key="1">
    <citation type="journal article" date="2016" name="Nat. Commun.">
        <title>The Gonium pectorale genome demonstrates co-option of cell cycle regulation during the evolution of multicellularity.</title>
        <authorList>
            <person name="Hanschen E.R."/>
            <person name="Marriage T.N."/>
            <person name="Ferris P.J."/>
            <person name="Hamaji T."/>
            <person name="Toyoda A."/>
            <person name="Fujiyama A."/>
            <person name="Neme R."/>
            <person name="Noguchi H."/>
            <person name="Minakuchi Y."/>
            <person name="Suzuki M."/>
            <person name="Kawai-Toyooka H."/>
            <person name="Smith D.R."/>
            <person name="Sparks H."/>
            <person name="Anderson J."/>
            <person name="Bakaric R."/>
            <person name="Luria V."/>
            <person name="Karger A."/>
            <person name="Kirschner M.W."/>
            <person name="Durand P.M."/>
            <person name="Michod R.E."/>
            <person name="Nozaki H."/>
            <person name="Olson B.J."/>
        </authorList>
    </citation>
    <scope>NUCLEOTIDE SEQUENCE [LARGE SCALE GENOMIC DNA]</scope>
    <source>
        <strain evidence="2">NIES-2863</strain>
    </source>
</reference>
<organism evidence="1 2">
    <name type="scientific">Gonium pectorale</name>
    <name type="common">Green alga</name>
    <dbReference type="NCBI Taxonomy" id="33097"/>
    <lineage>
        <taxon>Eukaryota</taxon>
        <taxon>Viridiplantae</taxon>
        <taxon>Chlorophyta</taxon>
        <taxon>core chlorophytes</taxon>
        <taxon>Chlorophyceae</taxon>
        <taxon>CS clade</taxon>
        <taxon>Chlamydomonadales</taxon>
        <taxon>Volvocaceae</taxon>
        <taxon>Gonium</taxon>
    </lineage>
</organism>
<dbReference type="OrthoDB" id="3647at2759"/>
<gene>
    <name evidence="1" type="ORF">GPECTOR_421g279</name>
</gene>
<dbReference type="AlphaFoldDB" id="A0A150FV63"/>
<dbReference type="InterPro" id="IPR029063">
    <property type="entry name" value="SAM-dependent_MTases_sf"/>
</dbReference>
<protein>
    <recommendedName>
        <fullName evidence="3">Methyltransferase type 12 domain-containing protein</fullName>
    </recommendedName>
</protein>
<comment type="caution">
    <text evidence="1">The sequence shown here is derived from an EMBL/GenBank/DDBJ whole genome shotgun (WGS) entry which is preliminary data.</text>
</comment>
<proteinExistence type="predicted"/>
<dbReference type="SUPFAM" id="SSF53335">
    <property type="entry name" value="S-adenosyl-L-methionine-dependent methyltransferases"/>
    <property type="match status" value="1"/>
</dbReference>
<evidence type="ECO:0008006" key="3">
    <source>
        <dbReference type="Google" id="ProtNLM"/>
    </source>
</evidence>
<evidence type="ECO:0000313" key="2">
    <source>
        <dbReference type="Proteomes" id="UP000075714"/>
    </source>
</evidence>
<name>A0A150FV63_GONPE</name>